<dbReference type="SUPFAM" id="SSF81296">
    <property type="entry name" value="E set domains"/>
    <property type="match status" value="1"/>
</dbReference>
<dbReference type="PROSITE" id="PS50054">
    <property type="entry name" value="TYR_PHOSPHATASE_DUAL"/>
    <property type="match status" value="1"/>
</dbReference>
<dbReference type="Pfam" id="PF00782">
    <property type="entry name" value="DSPc"/>
    <property type="match status" value="1"/>
</dbReference>
<dbReference type="Proteomes" id="UP000694005">
    <property type="component" value="Chromosome A04"/>
</dbReference>
<evidence type="ECO:0000256" key="3">
    <source>
        <dbReference type="ARBA" id="ARBA00022801"/>
    </source>
</evidence>
<dbReference type="InterPro" id="IPR045204">
    <property type="entry name" value="DSP_laforin-like"/>
</dbReference>
<name>A0A8D9MBW6_BRACM</name>
<dbReference type="InterPro" id="IPR036322">
    <property type="entry name" value="WD40_repeat_dom_sf"/>
</dbReference>
<dbReference type="Gramene" id="A04p07920.2_BraZ1">
    <property type="protein sequence ID" value="A04p07920.2_BraZ1.CDS"/>
    <property type="gene ID" value="A04g07920.2_BraZ1"/>
</dbReference>
<organism evidence="13 14">
    <name type="scientific">Brassica campestris</name>
    <name type="common">Field mustard</name>
    <dbReference type="NCBI Taxonomy" id="3711"/>
    <lineage>
        <taxon>Eukaryota</taxon>
        <taxon>Viridiplantae</taxon>
        <taxon>Streptophyta</taxon>
        <taxon>Embryophyta</taxon>
        <taxon>Tracheophyta</taxon>
        <taxon>Spermatophyta</taxon>
        <taxon>Magnoliopsida</taxon>
        <taxon>eudicotyledons</taxon>
        <taxon>Gunneridae</taxon>
        <taxon>Pentapetalae</taxon>
        <taxon>rosids</taxon>
        <taxon>malvids</taxon>
        <taxon>Brassicales</taxon>
        <taxon>Brassicaceae</taxon>
        <taxon>Brassiceae</taxon>
        <taxon>Brassica</taxon>
    </lineage>
</organism>
<dbReference type="InterPro" id="IPR020422">
    <property type="entry name" value="TYR_PHOSPHATASE_DUAL_dom"/>
</dbReference>
<evidence type="ECO:0000256" key="9">
    <source>
        <dbReference type="SAM" id="MobiDB-lite"/>
    </source>
</evidence>
<dbReference type="Gene3D" id="2.130.10.10">
    <property type="entry name" value="YVTN repeat-like/Quinoprotein amine dehydrogenase"/>
    <property type="match status" value="1"/>
</dbReference>
<dbReference type="AlphaFoldDB" id="A0A8D9MBW6"/>
<dbReference type="FunFam" id="3.90.190.10:FF:000069">
    <property type="entry name" value="Phosphoglucan phosphatase DSP4, chloroplastic"/>
    <property type="match status" value="1"/>
</dbReference>
<keyword evidence="3" id="KW-0378">Hydrolase</keyword>
<dbReference type="FunFam" id="2.60.40.10:FF:000992">
    <property type="entry name" value="Phosphoglucan phosphatase DSP4, chloroplastic"/>
    <property type="match status" value="1"/>
</dbReference>
<dbReference type="PROSITE" id="PS50056">
    <property type="entry name" value="TYR_PHOSPHATASE_2"/>
    <property type="match status" value="1"/>
</dbReference>
<dbReference type="Pfam" id="PF25896">
    <property type="entry name" value="HTH_AT3G52170"/>
    <property type="match status" value="1"/>
</dbReference>
<accession>A0A8D9MBW6</accession>
<dbReference type="SMART" id="SM00320">
    <property type="entry name" value="WD40"/>
    <property type="match status" value="4"/>
</dbReference>
<dbReference type="InterPro" id="IPR052832">
    <property type="entry name" value="Starch-Glucan_Phosphatase"/>
</dbReference>
<keyword evidence="10" id="KW-0812">Transmembrane</keyword>
<evidence type="ECO:0000313" key="13">
    <source>
        <dbReference type="EMBL" id="CAG7905891.1"/>
    </source>
</evidence>
<gene>
    <name evidence="13" type="ORF">BRAPAZ1V2_A04P07920.2</name>
</gene>
<dbReference type="Pfam" id="PF16561">
    <property type="entry name" value="AMPK1_CBM"/>
    <property type="match status" value="1"/>
</dbReference>
<sequence>METEEASRGESGYVVCGSWIRRPKKVNWAIIAKAAKRRGSSSPPLLNIYSFDPITTSLSSSPLSTHALNESDGDPVAISVHPGGDYFVCSTSKGGCKLFEIAGGATTGITILEKELPPLQNAGLQKCMAFSFDGSKLAVGGVDGCLRIMDWPNLSVILEEPKAHKSIRDMDFSLDSEFLATTSIDGSARIWKAEDGFPLSTLERSGNSCISIYMFSKDGTKPFLFCAAQRGDVPVVNVYDISTWKKLGFKKLSRKSASTMAVSLDGKYIALGGKDGDISIAEVKTMEIYHYSKRLHLGQTIASLEFCPSERVMLTTSSEWGEMVTKLTVPKEWKAEWQIYALLFCLFLASVVLAYVFFENSDSFWKLPMGKDQRRPKISLFGDSSTSTKDHNRSSVSPLMGFVGNQRDPSSLKMMLLPIKACDPKLRLVLQAVSDSKSTSAEVSGVLKEEEEKSDEYSQDMTQAMGAVLTYRHELGMNYSFIRPDLIVGSCLQTPEDVDKLRKIGVKTIFCLQQDPDLEYFGVDISSIQAYAKTFTDIQHIRCQIRDFDAFDLRLRLPAVVSTLYKAVKRNGGVTYVHCTAGMGRAPAVALTYMFWVQGYKLMEAHKLLMSKRTCSPNLDAIRNATIDILTGLKKKIITLTLKDKGFSTVEVSGLDIGWGQRIPLTLDKGTGLWSLDRELPEGQFEYKYIIDGEWTHNELEPFTGPNKDGHTNNYVKVVDDPTSVDGATRERLSSEDPELLEEERLKLIQFLETCSEQPQGFSPICKRSCSSLPCQEFSLKFDRTKGEKMHSLKTSCVGQVFALAKPHDSVGKRTRNRIPKEERKTLVESFIKKHQSLNNERFPSLSLTHKEVGGSFYTIREIVREIIQENRVLGTTDLILQGKGDDDRSQDQTLSSSLLMDPVPPLSLSPVGFHSPSGQSHNVSKENGGSDVLKDREVNAYQLSEDGIGLLTHELVGSNDISRAQFAGSCSEENDAKLHDRMQTVCDSFVSKPQDEELEVEKEDIAYEETPFIESNGTKLVNNDDTVNDDEAALTERVSMTKNTLGTIGLPAEAVVVETFPITSATSLTMDAQPSEVARVCEVEKVTEAKVESDSSTETSVDLGDVPEEVETEVIGVQMPNQISVSTEKKVEEKTVNPASVDVESADTTGTTVAADAVISSIHETKNLSNGSLTTERTTPTSVTESGSLKKDTARSEVTSVEKATVGKGKLDASDTFTISSSPKIRRREVSESWKGQYNVGGGHETNPLLAALKSFLTAFVKFWSE</sequence>
<evidence type="ECO:0000256" key="6">
    <source>
        <dbReference type="ARBA" id="ARBA00023277"/>
    </source>
</evidence>
<dbReference type="InterPro" id="IPR015943">
    <property type="entry name" value="WD40/YVTN_repeat-like_dom_sf"/>
</dbReference>
<evidence type="ECO:0000256" key="1">
    <source>
        <dbReference type="ARBA" id="ARBA00004474"/>
    </source>
</evidence>
<keyword evidence="8" id="KW-0853">WD repeat</keyword>
<evidence type="ECO:0000259" key="12">
    <source>
        <dbReference type="PROSITE" id="PS50056"/>
    </source>
</evidence>
<feature type="domain" description="Tyrosine-protein phosphatase" evidence="11">
    <location>
        <begin position="478"/>
        <end position="635"/>
    </location>
</feature>
<dbReference type="CDD" id="cd02859">
    <property type="entry name" value="E_set_AMPKbeta_like_N"/>
    <property type="match status" value="1"/>
</dbReference>
<keyword evidence="10" id="KW-1133">Transmembrane helix</keyword>
<evidence type="ECO:0000259" key="11">
    <source>
        <dbReference type="PROSITE" id="PS50054"/>
    </source>
</evidence>
<keyword evidence="2" id="KW-0934">Plastid</keyword>
<dbReference type="InterPro" id="IPR000387">
    <property type="entry name" value="Tyr_Pase_dom"/>
</dbReference>
<evidence type="ECO:0000256" key="8">
    <source>
        <dbReference type="PROSITE-ProRule" id="PRU00221"/>
    </source>
</evidence>
<keyword evidence="4" id="KW-0904">Protein phosphatase</keyword>
<comment type="subcellular location">
    <subcellularLocation>
        <location evidence="1">Plastid</location>
    </subcellularLocation>
</comment>
<keyword evidence="5" id="KW-0809">Transit peptide</keyword>
<dbReference type="InterPro" id="IPR029021">
    <property type="entry name" value="Prot-tyrosine_phosphatase-like"/>
</dbReference>
<evidence type="ECO:0000256" key="10">
    <source>
        <dbReference type="SAM" id="Phobius"/>
    </source>
</evidence>
<dbReference type="SUPFAM" id="SSF52799">
    <property type="entry name" value="(Phosphotyrosine protein) phosphatases II"/>
    <property type="match status" value="1"/>
</dbReference>
<dbReference type="GO" id="GO:0044042">
    <property type="term" value="P:glucan metabolic process"/>
    <property type="evidence" value="ECO:0007669"/>
    <property type="project" value="UniProtKB-ARBA"/>
</dbReference>
<dbReference type="InterPro" id="IPR013783">
    <property type="entry name" value="Ig-like_fold"/>
</dbReference>
<dbReference type="EMBL" id="LS974620">
    <property type="protein sequence ID" value="CAG7905891.1"/>
    <property type="molecule type" value="Genomic_DNA"/>
</dbReference>
<dbReference type="InterPro" id="IPR058941">
    <property type="entry name" value="HTH_AT3G52170-like"/>
</dbReference>
<dbReference type="PANTHER" id="PTHR46642">
    <property type="entry name" value="DUAL SPECIFICITY PHOSPHATASE, SUBGROUP, CATALYTIC DOMAIN"/>
    <property type="match status" value="1"/>
</dbReference>
<dbReference type="Pfam" id="PF00400">
    <property type="entry name" value="WD40"/>
    <property type="match status" value="2"/>
</dbReference>
<dbReference type="Gene3D" id="2.60.40.10">
    <property type="entry name" value="Immunoglobulins"/>
    <property type="match status" value="1"/>
</dbReference>
<keyword evidence="10" id="KW-0472">Membrane</keyword>
<dbReference type="InterPro" id="IPR000340">
    <property type="entry name" value="Dual-sp_phosphatase_cat-dom"/>
</dbReference>
<feature type="domain" description="Tyrosine specific protein phosphatases" evidence="12">
    <location>
        <begin position="555"/>
        <end position="613"/>
    </location>
</feature>
<evidence type="ECO:0000256" key="4">
    <source>
        <dbReference type="ARBA" id="ARBA00022912"/>
    </source>
</evidence>
<feature type="region of interest" description="Disordered" evidence="9">
    <location>
        <begin position="1170"/>
        <end position="1189"/>
    </location>
</feature>
<evidence type="ECO:0000256" key="2">
    <source>
        <dbReference type="ARBA" id="ARBA00022640"/>
    </source>
</evidence>
<feature type="transmembrane region" description="Helical" evidence="10">
    <location>
        <begin position="339"/>
        <end position="358"/>
    </location>
</feature>
<feature type="compositionally biased region" description="Low complexity" evidence="9">
    <location>
        <begin position="1175"/>
        <end position="1187"/>
    </location>
</feature>
<feature type="repeat" description="WD" evidence="8">
    <location>
        <begin position="167"/>
        <end position="201"/>
    </location>
</feature>
<feature type="region of interest" description="Disordered" evidence="9">
    <location>
        <begin position="380"/>
        <end position="400"/>
    </location>
</feature>
<dbReference type="Gene3D" id="3.90.190.10">
    <property type="entry name" value="Protein tyrosine phosphatase superfamily"/>
    <property type="match status" value="1"/>
</dbReference>
<dbReference type="InterPro" id="IPR014756">
    <property type="entry name" value="Ig_E-set"/>
</dbReference>
<dbReference type="FunFam" id="2.130.10.10:FF:000435">
    <property type="entry name" value="SEC12-like protein 1"/>
    <property type="match status" value="1"/>
</dbReference>
<dbReference type="PANTHER" id="PTHR46642:SF3">
    <property type="entry name" value="PHOSPHOGLUCAN PHOSPHATASE DSP4, CHLOROPLASTIC"/>
    <property type="match status" value="1"/>
</dbReference>
<dbReference type="InterPro" id="IPR001680">
    <property type="entry name" value="WD40_rpt"/>
</dbReference>
<protein>
    <recommendedName>
        <fullName evidence="7">Dual specificity protein phosphatase 4</fullName>
    </recommendedName>
</protein>
<feature type="region of interest" description="Disordered" evidence="9">
    <location>
        <begin position="881"/>
        <end position="902"/>
    </location>
</feature>
<reference evidence="13 14" key="1">
    <citation type="submission" date="2021-07" db="EMBL/GenBank/DDBJ databases">
        <authorList>
            <consortium name="Genoscope - CEA"/>
            <person name="William W."/>
        </authorList>
    </citation>
    <scope>NUCLEOTIDE SEQUENCE [LARGE SCALE GENOMIC DNA]</scope>
</reference>
<dbReference type="SMART" id="SM00195">
    <property type="entry name" value="DSPc"/>
    <property type="match status" value="1"/>
</dbReference>
<evidence type="ECO:0000256" key="5">
    <source>
        <dbReference type="ARBA" id="ARBA00022946"/>
    </source>
</evidence>
<evidence type="ECO:0000256" key="7">
    <source>
        <dbReference type="ARBA" id="ARBA00081846"/>
    </source>
</evidence>
<dbReference type="InterPro" id="IPR032640">
    <property type="entry name" value="AMPK1_CBM"/>
</dbReference>
<dbReference type="SUPFAM" id="SSF50978">
    <property type="entry name" value="WD40 repeat-like"/>
    <property type="match status" value="1"/>
</dbReference>
<dbReference type="PROSITE" id="PS50082">
    <property type="entry name" value="WD_REPEATS_2"/>
    <property type="match status" value="1"/>
</dbReference>
<dbReference type="GO" id="GO:0019203">
    <property type="term" value="F:carbohydrate phosphatase activity"/>
    <property type="evidence" value="ECO:0007669"/>
    <property type="project" value="InterPro"/>
</dbReference>
<keyword evidence="6" id="KW-0119">Carbohydrate metabolism</keyword>
<proteinExistence type="predicted"/>
<evidence type="ECO:0000313" key="14">
    <source>
        <dbReference type="Proteomes" id="UP000694005"/>
    </source>
</evidence>
<dbReference type="GO" id="GO:0004721">
    <property type="term" value="F:phosphoprotein phosphatase activity"/>
    <property type="evidence" value="ECO:0007669"/>
    <property type="project" value="UniProtKB-KW"/>
</dbReference>
<dbReference type="CDD" id="cd14526">
    <property type="entry name" value="DSP_laforin-like"/>
    <property type="match status" value="1"/>
</dbReference>
<dbReference type="GO" id="GO:0009507">
    <property type="term" value="C:chloroplast"/>
    <property type="evidence" value="ECO:0007669"/>
    <property type="project" value="UniProtKB-ARBA"/>
</dbReference>